<proteinExistence type="predicted"/>
<reference evidence="1" key="1">
    <citation type="submission" date="2021-01" db="EMBL/GenBank/DDBJ databases">
        <title>Adiantum capillus-veneris genome.</title>
        <authorList>
            <person name="Fang Y."/>
            <person name="Liao Q."/>
        </authorList>
    </citation>
    <scope>NUCLEOTIDE SEQUENCE</scope>
    <source>
        <strain evidence="1">H3</strain>
        <tissue evidence="1">Leaf</tissue>
    </source>
</reference>
<evidence type="ECO:0000313" key="2">
    <source>
        <dbReference type="Proteomes" id="UP000886520"/>
    </source>
</evidence>
<organism evidence="1 2">
    <name type="scientific">Adiantum capillus-veneris</name>
    <name type="common">Maidenhair fern</name>
    <dbReference type="NCBI Taxonomy" id="13818"/>
    <lineage>
        <taxon>Eukaryota</taxon>
        <taxon>Viridiplantae</taxon>
        <taxon>Streptophyta</taxon>
        <taxon>Embryophyta</taxon>
        <taxon>Tracheophyta</taxon>
        <taxon>Polypodiopsida</taxon>
        <taxon>Polypodiidae</taxon>
        <taxon>Polypodiales</taxon>
        <taxon>Pteridineae</taxon>
        <taxon>Pteridaceae</taxon>
        <taxon>Vittarioideae</taxon>
        <taxon>Adiantum</taxon>
    </lineage>
</organism>
<dbReference type="AlphaFoldDB" id="A0A9D4UD77"/>
<gene>
    <name evidence="1" type="ORF">GOP47_0018463</name>
</gene>
<evidence type="ECO:0000313" key="1">
    <source>
        <dbReference type="EMBL" id="KAI5065839.1"/>
    </source>
</evidence>
<comment type="caution">
    <text evidence="1">The sequence shown here is derived from an EMBL/GenBank/DDBJ whole genome shotgun (WGS) entry which is preliminary data.</text>
</comment>
<protein>
    <submittedName>
        <fullName evidence="1">Uncharacterized protein</fullName>
    </submittedName>
</protein>
<keyword evidence="2" id="KW-1185">Reference proteome</keyword>
<accession>A0A9D4UD77</accession>
<sequence>MSVTGPIGSARLAVVKHLNLWPFVTCLEALPPPPHSLPMLPKPAPALFEPDPAYPDVACLAHALPGFTKGIFPRSGLANLSIQTFFLRVAHTKLTKETYIKLQSFSIKAKTSHSKATCPAKSRHRS</sequence>
<dbReference type="Proteomes" id="UP000886520">
    <property type="component" value="Chromosome 18"/>
</dbReference>
<name>A0A9D4UD77_ADICA</name>
<dbReference type="EMBL" id="JABFUD020000018">
    <property type="protein sequence ID" value="KAI5065839.1"/>
    <property type="molecule type" value="Genomic_DNA"/>
</dbReference>